<gene>
    <name evidence="1" type="ORF">FPE_LOCUS4877</name>
</gene>
<dbReference type="EMBL" id="OU503038">
    <property type="protein sequence ID" value="CAI9757447.1"/>
    <property type="molecule type" value="Genomic_DNA"/>
</dbReference>
<dbReference type="AlphaFoldDB" id="A0AAD1YZA2"/>
<reference evidence="1" key="1">
    <citation type="submission" date="2023-05" db="EMBL/GenBank/DDBJ databases">
        <authorList>
            <person name="Huff M."/>
        </authorList>
    </citation>
    <scope>NUCLEOTIDE SEQUENCE</scope>
</reference>
<protein>
    <submittedName>
        <fullName evidence="1">Uncharacterized protein</fullName>
    </submittedName>
</protein>
<evidence type="ECO:0000313" key="2">
    <source>
        <dbReference type="Proteomes" id="UP000834106"/>
    </source>
</evidence>
<evidence type="ECO:0000313" key="1">
    <source>
        <dbReference type="EMBL" id="CAI9757447.1"/>
    </source>
</evidence>
<sequence>MAQPWNYIDCATAPSWFVTESMLMTEGEQFQQNYIDNSDDSSWMQLPIFQEAFSNPAMEPLCCRDCQLDEIHGFEQARQISLSFDQFITGVELPATENDSFCTGVELTSNQVDNSSTGLYSELEFPSTEYSPPNSCFSDTSMTMGEEEDFAVLIQQFQRTEPTFNSFNPDCGLMDTLGFPSELDLPSTEYCPPNSFFSDTSLTMGEEEDFAVLLQQFQRTEPTLHSCNPDYGLMDTLVFPSDVRIH</sequence>
<keyword evidence="2" id="KW-1185">Reference proteome</keyword>
<accession>A0AAD1YZA2</accession>
<proteinExistence type="predicted"/>
<organism evidence="1 2">
    <name type="scientific">Fraxinus pennsylvanica</name>
    <dbReference type="NCBI Taxonomy" id="56036"/>
    <lineage>
        <taxon>Eukaryota</taxon>
        <taxon>Viridiplantae</taxon>
        <taxon>Streptophyta</taxon>
        <taxon>Embryophyta</taxon>
        <taxon>Tracheophyta</taxon>
        <taxon>Spermatophyta</taxon>
        <taxon>Magnoliopsida</taxon>
        <taxon>eudicotyledons</taxon>
        <taxon>Gunneridae</taxon>
        <taxon>Pentapetalae</taxon>
        <taxon>asterids</taxon>
        <taxon>lamiids</taxon>
        <taxon>Lamiales</taxon>
        <taxon>Oleaceae</taxon>
        <taxon>Oleeae</taxon>
        <taxon>Fraxinus</taxon>
    </lineage>
</organism>
<name>A0AAD1YZA2_9LAMI</name>
<dbReference type="Proteomes" id="UP000834106">
    <property type="component" value="Chromosome 3"/>
</dbReference>